<evidence type="ECO:0000313" key="2">
    <source>
        <dbReference type="EMBL" id="SEM73564.1"/>
    </source>
</evidence>
<dbReference type="PROSITE" id="PS00409">
    <property type="entry name" value="PROKAR_NTER_METHYL"/>
    <property type="match status" value="1"/>
</dbReference>
<keyword evidence="1" id="KW-0472">Membrane</keyword>
<reference evidence="2 3" key="1">
    <citation type="submission" date="2016-10" db="EMBL/GenBank/DDBJ databases">
        <authorList>
            <person name="de Groot N.N."/>
        </authorList>
    </citation>
    <scope>NUCLEOTIDE SEQUENCE [LARGE SCALE GENOMIC DNA]</scope>
    <source>
        <strain evidence="2 3">DSM 8423</strain>
    </source>
</reference>
<protein>
    <submittedName>
        <fullName evidence="2">General secretion pathway protein J</fullName>
    </submittedName>
</protein>
<dbReference type="EMBL" id="FOBS01000040">
    <property type="protein sequence ID" value="SEM73564.1"/>
    <property type="molecule type" value="Genomic_DNA"/>
</dbReference>
<accession>A0A1H8AUB8</accession>
<sequence length="223" mass="26040">MKNHPKGYTLIEVIVATAIFTTMVLLAGMAINQGLQQYRSLMEKGLDFWDYARIIWIEKSFNSTTDYYVQTRSDGWFPYFRGSGDGVSYVSLAPFAGELPVVVWLRKEKDQQGRLSLTYYELPVYTKTFDEIEKDYLYGRYREGQGVRMLEDADSIALSYYGYDSARRRYAWFDYFEGSRMKRLPALVRISYRQGDSSGNMIFNLYVNSLMKTNYNATYQALQ</sequence>
<dbReference type="STRING" id="43775.SAMN04489760_14010"/>
<evidence type="ECO:0000313" key="3">
    <source>
        <dbReference type="Proteomes" id="UP000198744"/>
    </source>
</evidence>
<dbReference type="Proteomes" id="UP000198744">
    <property type="component" value="Unassembled WGS sequence"/>
</dbReference>
<dbReference type="InterPro" id="IPR012902">
    <property type="entry name" value="N_methyl_site"/>
</dbReference>
<dbReference type="Pfam" id="PF07963">
    <property type="entry name" value="N_methyl"/>
    <property type="match status" value="1"/>
</dbReference>
<proteinExistence type="predicted"/>
<organism evidence="2 3">
    <name type="scientific">Syntrophus gentianae</name>
    <dbReference type="NCBI Taxonomy" id="43775"/>
    <lineage>
        <taxon>Bacteria</taxon>
        <taxon>Pseudomonadati</taxon>
        <taxon>Thermodesulfobacteriota</taxon>
        <taxon>Syntrophia</taxon>
        <taxon>Syntrophales</taxon>
        <taxon>Syntrophaceae</taxon>
        <taxon>Syntrophus</taxon>
    </lineage>
</organism>
<evidence type="ECO:0000256" key="1">
    <source>
        <dbReference type="SAM" id="Phobius"/>
    </source>
</evidence>
<keyword evidence="3" id="KW-1185">Reference proteome</keyword>
<dbReference type="AlphaFoldDB" id="A0A1H8AUB8"/>
<keyword evidence="1" id="KW-0812">Transmembrane</keyword>
<feature type="transmembrane region" description="Helical" evidence="1">
    <location>
        <begin position="7"/>
        <end position="31"/>
    </location>
</feature>
<name>A0A1H8AUB8_9BACT</name>
<dbReference type="NCBIfam" id="TIGR02532">
    <property type="entry name" value="IV_pilin_GFxxxE"/>
    <property type="match status" value="1"/>
</dbReference>
<dbReference type="RefSeq" id="WP_175476624.1">
    <property type="nucleotide sequence ID" value="NZ_FOBS01000040.1"/>
</dbReference>
<gene>
    <name evidence="2" type="ORF">SAMN04489760_14010</name>
</gene>
<keyword evidence="1" id="KW-1133">Transmembrane helix</keyword>